<feature type="compositionally biased region" description="Basic and acidic residues" evidence="1">
    <location>
        <begin position="1"/>
        <end position="24"/>
    </location>
</feature>
<keyword evidence="3" id="KW-1185">Reference proteome</keyword>
<dbReference type="AlphaFoldDB" id="A0AAP0KII5"/>
<protein>
    <submittedName>
        <fullName evidence="2">Uncharacterized protein</fullName>
    </submittedName>
</protein>
<reference evidence="2 3" key="1">
    <citation type="submission" date="2024-01" db="EMBL/GenBank/DDBJ databases">
        <title>Genome assemblies of Stephania.</title>
        <authorList>
            <person name="Yang L."/>
        </authorList>
    </citation>
    <scope>NUCLEOTIDE SEQUENCE [LARGE SCALE GENOMIC DNA]</scope>
    <source>
        <strain evidence="2">QJT</strain>
        <tissue evidence="2">Leaf</tissue>
    </source>
</reference>
<dbReference type="Proteomes" id="UP001417504">
    <property type="component" value="Unassembled WGS sequence"/>
</dbReference>
<evidence type="ECO:0000256" key="1">
    <source>
        <dbReference type="SAM" id="MobiDB-lite"/>
    </source>
</evidence>
<comment type="caution">
    <text evidence="2">The sequence shown here is derived from an EMBL/GenBank/DDBJ whole genome shotgun (WGS) entry which is preliminary data.</text>
</comment>
<name>A0AAP0KII5_9MAGN</name>
<evidence type="ECO:0000313" key="3">
    <source>
        <dbReference type="Proteomes" id="UP001417504"/>
    </source>
</evidence>
<dbReference type="EMBL" id="JBBNAE010000001">
    <property type="protein sequence ID" value="KAK9153186.1"/>
    <property type="molecule type" value="Genomic_DNA"/>
</dbReference>
<sequence length="78" mass="8927">MSREEPKIGRREEENGEEEREKAMARSWSQPCMIEESSRVAMTKLMGGRDGVLGEDGDGLHQFDAEAERRWRCIIQSG</sequence>
<gene>
    <name evidence="2" type="ORF">Sjap_000666</name>
</gene>
<proteinExistence type="predicted"/>
<feature type="region of interest" description="Disordered" evidence="1">
    <location>
        <begin position="1"/>
        <end position="29"/>
    </location>
</feature>
<organism evidence="2 3">
    <name type="scientific">Stephania japonica</name>
    <dbReference type="NCBI Taxonomy" id="461633"/>
    <lineage>
        <taxon>Eukaryota</taxon>
        <taxon>Viridiplantae</taxon>
        <taxon>Streptophyta</taxon>
        <taxon>Embryophyta</taxon>
        <taxon>Tracheophyta</taxon>
        <taxon>Spermatophyta</taxon>
        <taxon>Magnoliopsida</taxon>
        <taxon>Ranunculales</taxon>
        <taxon>Menispermaceae</taxon>
        <taxon>Menispermoideae</taxon>
        <taxon>Cissampelideae</taxon>
        <taxon>Stephania</taxon>
    </lineage>
</organism>
<accession>A0AAP0KII5</accession>
<evidence type="ECO:0000313" key="2">
    <source>
        <dbReference type="EMBL" id="KAK9153186.1"/>
    </source>
</evidence>